<proteinExistence type="predicted"/>
<sequence>MGKSTPSIPIATRAFDQRGGLQLPNNPSKSPEVISEVTRQRHTSIQNRSKVGLEKVVRYLSTSTPFN</sequence>
<dbReference type="Proteomes" id="UP001054945">
    <property type="component" value="Unassembled WGS sequence"/>
</dbReference>
<keyword evidence="3" id="KW-1185">Reference proteome</keyword>
<dbReference type="AlphaFoldDB" id="A0AAV4MXI3"/>
<feature type="region of interest" description="Disordered" evidence="1">
    <location>
        <begin position="1"/>
        <end position="41"/>
    </location>
</feature>
<organism evidence="2 3">
    <name type="scientific">Caerostris extrusa</name>
    <name type="common">Bark spider</name>
    <name type="synonym">Caerostris bankana</name>
    <dbReference type="NCBI Taxonomy" id="172846"/>
    <lineage>
        <taxon>Eukaryota</taxon>
        <taxon>Metazoa</taxon>
        <taxon>Ecdysozoa</taxon>
        <taxon>Arthropoda</taxon>
        <taxon>Chelicerata</taxon>
        <taxon>Arachnida</taxon>
        <taxon>Araneae</taxon>
        <taxon>Araneomorphae</taxon>
        <taxon>Entelegynae</taxon>
        <taxon>Araneoidea</taxon>
        <taxon>Araneidae</taxon>
        <taxon>Caerostris</taxon>
    </lineage>
</organism>
<gene>
    <name evidence="2" type="ORF">CEXT_650501</name>
</gene>
<dbReference type="EMBL" id="BPLR01020254">
    <property type="protein sequence ID" value="GIX76460.1"/>
    <property type="molecule type" value="Genomic_DNA"/>
</dbReference>
<name>A0AAV4MXI3_CAEEX</name>
<protein>
    <submittedName>
        <fullName evidence="2">Uncharacterized protein</fullName>
    </submittedName>
</protein>
<evidence type="ECO:0000256" key="1">
    <source>
        <dbReference type="SAM" id="MobiDB-lite"/>
    </source>
</evidence>
<evidence type="ECO:0000313" key="2">
    <source>
        <dbReference type="EMBL" id="GIX76460.1"/>
    </source>
</evidence>
<evidence type="ECO:0000313" key="3">
    <source>
        <dbReference type="Proteomes" id="UP001054945"/>
    </source>
</evidence>
<reference evidence="2 3" key="1">
    <citation type="submission" date="2021-06" db="EMBL/GenBank/DDBJ databases">
        <title>Caerostris extrusa draft genome.</title>
        <authorList>
            <person name="Kono N."/>
            <person name="Arakawa K."/>
        </authorList>
    </citation>
    <scope>NUCLEOTIDE SEQUENCE [LARGE SCALE GENOMIC DNA]</scope>
</reference>
<accession>A0AAV4MXI3</accession>
<comment type="caution">
    <text evidence="2">The sequence shown here is derived from an EMBL/GenBank/DDBJ whole genome shotgun (WGS) entry which is preliminary data.</text>
</comment>